<evidence type="ECO:0000259" key="1">
    <source>
        <dbReference type="Pfam" id="PF14588"/>
    </source>
</evidence>
<sequence length="165" mass="17222">MSSKVLAKLAEMGLSLPPYRGARGNFLPWRRDGDLVFLAGQTCDWGTDITHTGPVIAPGQTPPSAGPHVTVEEGRKAAEVCALNLLYHLQDACGGDLDRVQTVMRLGGFVNCLPGFDSSPEVINGASELLIALYGDAGRHARTAVGVSGLPGNASVEVDAIVEIA</sequence>
<dbReference type="Proteomes" id="UP001060336">
    <property type="component" value="Chromosome"/>
</dbReference>
<organism evidence="2 3">
    <name type="scientific">Nisaea acidiphila</name>
    <dbReference type="NCBI Taxonomy" id="1862145"/>
    <lineage>
        <taxon>Bacteria</taxon>
        <taxon>Pseudomonadati</taxon>
        <taxon>Pseudomonadota</taxon>
        <taxon>Alphaproteobacteria</taxon>
        <taxon>Rhodospirillales</taxon>
        <taxon>Thalassobaculaceae</taxon>
        <taxon>Nisaea</taxon>
    </lineage>
</organism>
<protein>
    <submittedName>
        <fullName evidence="2">RidA family protein</fullName>
    </submittedName>
</protein>
<dbReference type="PANTHER" id="PTHR43760:SF1">
    <property type="entry name" value="ENDORIBONUCLEASE L-PSP_CHORISMATE MUTASE-LIKE DOMAIN-CONTAINING PROTEIN"/>
    <property type="match status" value="1"/>
</dbReference>
<reference evidence="2" key="1">
    <citation type="submission" date="2022-08" db="EMBL/GenBank/DDBJ databases">
        <title>Nisaea acidiphila sp. nov., isolated from a marine algal debris and emended description of the genus Nisaea Urios et al. 2008.</title>
        <authorList>
            <person name="Kwon K."/>
        </authorList>
    </citation>
    <scope>NUCLEOTIDE SEQUENCE</scope>
    <source>
        <strain evidence="2">MEBiC11861</strain>
    </source>
</reference>
<dbReference type="Gene3D" id="3.30.1330.40">
    <property type="entry name" value="RutC-like"/>
    <property type="match status" value="1"/>
</dbReference>
<proteinExistence type="predicted"/>
<accession>A0A9J7APD4</accession>
<name>A0A9J7APD4_9PROT</name>
<dbReference type="RefSeq" id="WP_257767821.1">
    <property type="nucleotide sequence ID" value="NZ_CP102480.1"/>
</dbReference>
<dbReference type="SUPFAM" id="SSF55298">
    <property type="entry name" value="YjgF-like"/>
    <property type="match status" value="1"/>
</dbReference>
<feature type="domain" description="Endoribonuclease L-PSP/chorismate mutase-like" evidence="1">
    <location>
        <begin position="8"/>
        <end position="155"/>
    </location>
</feature>
<dbReference type="InterPro" id="IPR035959">
    <property type="entry name" value="RutC-like_sf"/>
</dbReference>
<dbReference type="EMBL" id="CP102480">
    <property type="protein sequence ID" value="UUX49272.1"/>
    <property type="molecule type" value="Genomic_DNA"/>
</dbReference>
<dbReference type="Pfam" id="PF14588">
    <property type="entry name" value="YjgF_endoribonc"/>
    <property type="match status" value="1"/>
</dbReference>
<dbReference type="CDD" id="cd02199">
    <property type="entry name" value="YjgF_YER057c_UK114_like_1"/>
    <property type="match status" value="1"/>
</dbReference>
<dbReference type="InterPro" id="IPR013813">
    <property type="entry name" value="Endoribo_LPSP/chorism_mut-like"/>
</dbReference>
<dbReference type="KEGG" id="naci:NUH88_17950"/>
<evidence type="ECO:0000313" key="3">
    <source>
        <dbReference type="Proteomes" id="UP001060336"/>
    </source>
</evidence>
<keyword evidence="3" id="KW-1185">Reference proteome</keyword>
<evidence type="ECO:0000313" key="2">
    <source>
        <dbReference type="EMBL" id="UUX49272.1"/>
    </source>
</evidence>
<dbReference type="PANTHER" id="PTHR43760">
    <property type="entry name" value="ENDORIBONUCLEASE-RELATED"/>
    <property type="match status" value="1"/>
</dbReference>
<dbReference type="AlphaFoldDB" id="A0A9J7APD4"/>
<gene>
    <name evidence="2" type="ORF">NUH88_17950</name>
</gene>